<keyword evidence="2" id="KW-1185">Reference proteome</keyword>
<dbReference type="AlphaFoldDB" id="A0A3N0Y4E9"/>
<gene>
    <name evidence="1" type="ORF">DPX16_22926</name>
</gene>
<dbReference type="Proteomes" id="UP000281406">
    <property type="component" value="Unassembled WGS sequence"/>
</dbReference>
<sequence length="89" mass="10405">MTKTLIIFRSSSMVIRIVPPTFKKERRVQLKNLTALRQQGMEVDGLAQLFWTLNPYTPSPLPELIEIFNGCLDFPLPSWEMEELKDPLW</sequence>
<evidence type="ECO:0000313" key="1">
    <source>
        <dbReference type="EMBL" id="ROL41057.1"/>
    </source>
</evidence>
<evidence type="ECO:0000313" key="2">
    <source>
        <dbReference type="Proteomes" id="UP000281406"/>
    </source>
</evidence>
<protein>
    <submittedName>
        <fullName evidence="1">Uncharacterized protein</fullName>
    </submittedName>
</protein>
<comment type="caution">
    <text evidence="1">The sequence shown here is derived from an EMBL/GenBank/DDBJ whole genome shotgun (WGS) entry which is preliminary data.</text>
</comment>
<proteinExistence type="predicted"/>
<name>A0A3N0Y4E9_ANAGA</name>
<dbReference type="EMBL" id="RJVU01052631">
    <property type="protein sequence ID" value="ROL41057.1"/>
    <property type="molecule type" value="Genomic_DNA"/>
</dbReference>
<organism evidence="1 2">
    <name type="scientific">Anabarilius grahami</name>
    <name type="common">Kanglang fish</name>
    <name type="synonym">Barilius grahami</name>
    <dbReference type="NCBI Taxonomy" id="495550"/>
    <lineage>
        <taxon>Eukaryota</taxon>
        <taxon>Metazoa</taxon>
        <taxon>Chordata</taxon>
        <taxon>Craniata</taxon>
        <taxon>Vertebrata</taxon>
        <taxon>Euteleostomi</taxon>
        <taxon>Actinopterygii</taxon>
        <taxon>Neopterygii</taxon>
        <taxon>Teleostei</taxon>
        <taxon>Ostariophysi</taxon>
        <taxon>Cypriniformes</taxon>
        <taxon>Xenocyprididae</taxon>
        <taxon>Xenocypridinae</taxon>
        <taxon>Xenocypridinae incertae sedis</taxon>
        <taxon>Anabarilius</taxon>
    </lineage>
</organism>
<accession>A0A3N0Y4E9</accession>
<reference evidence="1 2" key="1">
    <citation type="submission" date="2018-10" db="EMBL/GenBank/DDBJ databases">
        <title>Genome assembly for a Yunnan-Guizhou Plateau 3E fish, Anabarilius grahami (Regan), and its evolutionary and genetic applications.</title>
        <authorList>
            <person name="Jiang W."/>
        </authorList>
    </citation>
    <scope>NUCLEOTIDE SEQUENCE [LARGE SCALE GENOMIC DNA]</scope>
    <source>
        <strain evidence="1">AG-KIZ</strain>
        <tissue evidence="1">Muscle</tissue>
    </source>
</reference>